<comment type="caution">
    <text evidence="8">The sequence shown here is derived from an EMBL/GenBank/DDBJ whole genome shotgun (WGS) entry which is preliminary data.</text>
</comment>
<dbReference type="AlphaFoldDB" id="A0A949TKN5"/>
<evidence type="ECO:0000256" key="6">
    <source>
        <dbReference type="SAM" id="Coils"/>
    </source>
</evidence>
<dbReference type="GO" id="GO:0009246">
    <property type="term" value="P:enterobacterial common antigen biosynthetic process"/>
    <property type="evidence" value="ECO:0007669"/>
    <property type="project" value="InterPro"/>
</dbReference>
<dbReference type="RefSeq" id="WP_218319284.1">
    <property type="nucleotide sequence ID" value="NZ_JAEEGC010000021.1"/>
</dbReference>
<keyword evidence="6" id="KW-0175">Coiled coil</keyword>
<dbReference type="InterPro" id="IPR001173">
    <property type="entry name" value="Glyco_trans_2-like"/>
</dbReference>
<evidence type="ECO:0000259" key="7">
    <source>
        <dbReference type="Pfam" id="PF00535"/>
    </source>
</evidence>
<proteinExistence type="predicted"/>
<dbReference type="CDD" id="cd02511">
    <property type="entry name" value="Beta4Glucosyltransferase"/>
    <property type="match status" value="1"/>
</dbReference>
<name>A0A949TKN5_9CLOT</name>
<keyword evidence="4 8" id="KW-0808">Transferase</keyword>
<dbReference type="Proteomes" id="UP000694308">
    <property type="component" value="Unassembled WGS sequence"/>
</dbReference>
<dbReference type="EC" id="2.4.1.325" evidence="8"/>
<sequence length="1159" mass="138083">MEFKLSICMMVKDEEKNLRRCLESLKLLIDKPYTELIIVDTGSKDKTIDIAREYTEKLYFHPWNNNFGDMRNITISYAKGEWIFIMDADEELKNSQELLDLLNDDRINRFNTIMLREKEAQRIVVPGNTINAELFNTSRLFKNDGKFKYIGAVHNQPISKNPTFLAQDIILHHYGYDISDKELMEKKFKRTSELLKGEISKEPENVYYRYQLSVSYSMHGDKKEAWDEIQKAYALIKDKSDKIKKTYSYVYNKYAVFGYAQGKYERIIDVCKEGINVRPDYVDLYFFAAQAFEVIKHDKEAIEYYKKYLELMDDFENSTFATDFSVVLHTAVVESQNYAHEKLAIDYMNNNNYTEAIKHAKLIKVNSNELVSLLFNIYIKFQKYDELKNYYITLEEDKKNYLTYILEERKIILNVQEIENTEHSFSQLKDSYGLLNRIRISIKENRNSLDEDKNIESLDFNNLPDYYGDIIYKLLKIKYPIYDILTSCFELRLNKFFQYIGSKYEDLTETILAYLYENKEENNFNQIRVNRALKRYIIAFDKMNDNEFSQIFKSYISDGTIYISEVYSKRIIEEERIFDLKNDEEAFLIYMYKAEYVKDSNESEYVKYLRKALRSFPEMKKGIEILLNELKEKQNFMNDEMEILRRQLKENIRALIESENMQEAKALINEYRKMVFNDIDIYSMNAVIAIMEGNLLEAESILKNGLKKDCNNFDLNYNLAYLYEQKGLYLKAIETYENIVFNMKDGEQRQQIIEYSNKLEYDHREVIQDELDKINMMEYGICKDTEESFKLHIMYDSQFCDKFIKFVNSNYKQQEHKFIIIYNKDEKLKFMNIENIENVEILDMRYDLKKLLHYIDKCSKVFIHYLFDYFCVLVCKFNIKKSMNWMLWGGDLYNYIDLEMYEPMTKKLLKDFGIDANNNINKNTIEYVCRKATIRRIKYILTDIEGDYNKIRENFITVASRKSFLYPQPVEFEKYKCSDLRGNNLLVNNKYKYTILLGNSASPANNHLDIIYKLSKLIDNNFSVIVPLSYGGYDMYVEKIVNEGKRLLGDRFIPLLKYMEAEEYFKIISKVDFGIFYQNRQQAGGNIIALLYAGKTVFVKKENTLFKYLTNMGLMLYDASSINNKLVEINDNNKIKNSEIIREKLGNCKYKEYMDKIFL</sequence>
<keyword evidence="3 8" id="KW-0328">Glycosyltransferase</keyword>
<dbReference type="PANTHER" id="PTHR43630">
    <property type="entry name" value="POLY-BETA-1,6-N-ACETYL-D-GLUCOSAMINE SYNTHASE"/>
    <property type="match status" value="1"/>
</dbReference>
<dbReference type="Pfam" id="PF07429">
    <property type="entry name" value="Glyco_transf_56"/>
    <property type="match status" value="1"/>
</dbReference>
<dbReference type="InterPro" id="IPR009993">
    <property type="entry name" value="WecF"/>
</dbReference>
<dbReference type="PANTHER" id="PTHR43630:SF2">
    <property type="entry name" value="GLYCOSYLTRANSFERASE"/>
    <property type="match status" value="1"/>
</dbReference>
<keyword evidence="2" id="KW-0997">Cell inner membrane</keyword>
<dbReference type="Pfam" id="PF00535">
    <property type="entry name" value="Glycos_transf_2"/>
    <property type="match status" value="1"/>
</dbReference>
<protein>
    <submittedName>
        <fullName evidence="8">TDP-N-acetylfucosamine:lipid II N-acetylfucosaminyltransferase</fullName>
        <ecNumber evidence="8">2.4.1.325</ecNumber>
    </submittedName>
</protein>
<evidence type="ECO:0000256" key="3">
    <source>
        <dbReference type="ARBA" id="ARBA00022676"/>
    </source>
</evidence>
<evidence type="ECO:0000313" key="9">
    <source>
        <dbReference type="Proteomes" id="UP000694308"/>
    </source>
</evidence>
<accession>A0A949TKN5</accession>
<evidence type="ECO:0000313" key="8">
    <source>
        <dbReference type="EMBL" id="MBV7272252.1"/>
    </source>
</evidence>
<gene>
    <name evidence="8" type="ORF">I6U48_04885</name>
</gene>
<evidence type="ECO:0000256" key="5">
    <source>
        <dbReference type="ARBA" id="ARBA00023136"/>
    </source>
</evidence>
<feature type="domain" description="Glycosyltransferase 2-like" evidence="7">
    <location>
        <begin position="6"/>
        <end position="101"/>
    </location>
</feature>
<keyword evidence="1" id="KW-1003">Cell membrane</keyword>
<dbReference type="GO" id="GO:0102031">
    <property type="term" value="F:4-acetamido-4,6-dideoxy-D-galactose transferase activity"/>
    <property type="evidence" value="ECO:0007669"/>
    <property type="project" value="UniProtKB-EC"/>
</dbReference>
<dbReference type="GO" id="GO:0008417">
    <property type="term" value="F:fucosyltransferase activity"/>
    <property type="evidence" value="ECO:0007669"/>
    <property type="project" value="InterPro"/>
</dbReference>
<evidence type="ECO:0000256" key="2">
    <source>
        <dbReference type="ARBA" id="ARBA00022519"/>
    </source>
</evidence>
<evidence type="ECO:0000256" key="4">
    <source>
        <dbReference type="ARBA" id="ARBA00022679"/>
    </source>
</evidence>
<reference evidence="8" key="1">
    <citation type="submission" date="2020-12" db="EMBL/GenBank/DDBJ databases">
        <title>Clostridium thailandense sp. nov., a novel acetogenic bacterium isolated from peat land soil in Thailand.</title>
        <authorList>
            <person name="Chaikitkaew S."/>
            <person name="Birkeland N.K."/>
        </authorList>
    </citation>
    <scope>NUCLEOTIDE SEQUENCE</scope>
    <source>
        <strain evidence="8">PL3</strain>
    </source>
</reference>
<evidence type="ECO:0000256" key="1">
    <source>
        <dbReference type="ARBA" id="ARBA00022475"/>
    </source>
</evidence>
<keyword evidence="5" id="KW-0472">Membrane</keyword>
<feature type="coiled-coil region" evidence="6">
    <location>
        <begin position="627"/>
        <end position="665"/>
    </location>
</feature>
<keyword evidence="9" id="KW-1185">Reference proteome</keyword>
<organism evidence="8 9">
    <name type="scientific">Clostridium thailandense</name>
    <dbReference type="NCBI Taxonomy" id="2794346"/>
    <lineage>
        <taxon>Bacteria</taxon>
        <taxon>Bacillati</taxon>
        <taxon>Bacillota</taxon>
        <taxon>Clostridia</taxon>
        <taxon>Eubacteriales</taxon>
        <taxon>Clostridiaceae</taxon>
        <taxon>Clostridium</taxon>
    </lineage>
</organism>
<dbReference type="EMBL" id="JAEEGC010000021">
    <property type="protein sequence ID" value="MBV7272252.1"/>
    <property type="molecule type" value="Genomic_DNA"/>
</dbReference>